<protein>
    <submittedName>
        <fullName evidence="1">Uncharacterized protein</fullName>
    </submittedName>
</protein>
<organism evidence="1 2">
    <name type="scientific">Paraburkholderia rhynchosiae</name>
    <dbReference type="NCBI Taxonomy" id="487049"/>
    <lineage>
        <taxon>Bacteria</taxon>
        <taxon>Pseudomonadati</taxon>
        <taxon>Pseudomonadota</taxon>
        <taxon>Betaproteobacteria</taxon>
        <taxon>Burkholderiales</taxon>
        <taxon>Burkholderiaceae</taxon>
        <taxon>Paraburkholderia</taxon>
    </lineage>
</organism>
<dbReference type="EMBL" id="CADIJZ010000004">
    <property type="protein sequence ID" value="CAB3652539.1"/>
    <property type="molecule type" value="Genomic_DNA"/>
</dbReference>
<dbReference type="AlphaFoldDB" id="A0A6J5A8S0"/>
<reference evidence="1 2" key="1">
    <citation type="submission" date="2020-04" db="EMBL/GenBank/DDBJ databases">
        <authorList>
            <person name="De Canck E."/>
        </authorList>
    </citation>
    <scope>NUCLEOTIDE SEQUENCE [LARGE SCALE GENOMIC DNA]</scope>
    <source>
        <strain evidence="1 2">LMG 27174</strain>
    </source>
</reference>
<evidence type="ECO:0000313" key="1">
    <source>
        <dbReference type="EMBL" id="CAB3652539.1"/>
    </source>
</evidence>
<dbReference type="Proteomes" id="UP000494205">
    <property type="component" value="Unassembled WGS sequence"/>
</dbReference>
<evidence type="ECO:0000313" key="2">
    <source>
        <dbReference type="Proteomes" id="UP000494205"/>
    </source>
</evidence>
<accession>A0A6J5A8S0</accession>
<gene>
    <name evidence="1" type="ORF">LMG27174_01227</name>
</gene>
<name>A0A6J5A8S0_9BURK</name>
<proteinExistence type="predicted"/>
<sequence length="42" mass="4779">MTYPLYIVAGTGRNHLISRRDSSKNHRNDVLNDIGSFAVFRS</sequence>